<dbReference type="PANTHER" id="PTHR11101:SF80">
    <property type="entry name" value="PHOSPHATE TRANSPORTER"/>
    <property type="match status" value="1"/>
</dbReference>
<evidence type="ECO:0000256" key="7">
    <source>
        <dbReference type="SAM" id="SignalP"/>
    </source>
</evidence>
<feature type="chain" id="PRO_5038914229" evidence="7">
    <location>
        <begin position="21"/>
        <end position="323"/>
    </location>
</feature>
<dbReference type="PANTHER" id="PTHR11101">
    <property type="entry name" value="PHOSPHATE TRANSPORTER"/>
    <property type="match status" value="1"/>
</dbReference>
<keyword evidence="7" id="KW-0732">Signal</keyword>
<comment type="subcellular location">
    <subcellularLocation>
        <location evidence="1">Membrane</location>
        <topology evidence="1">Multi-pass membrane protein</topology>
    </subcellularLocation>
</comment>
<dbReference type="KEGG" id="ske:Sked_00820"/>
<dbReference type="InterPro" id="IPR001204">
    <property type="entry name" value="Phos_transporter"/>
</dbReference>
<evidence type="ECO:0000256" key="3">
    <source>
        <dbReference type="ARBA" id="ARBA00022692"/>
    </source>
</evidence>
<dbReference type="OrthoDB" id="5150352at2"/>
<dbReference type="EMBL" id="CP001819">
    <property type="protein sequence ID" value="ACZ20055.1"/>
    <property type="molecule type" value="Genomic_DNA"/>
</dbReference>
<evidence type="ECO:0000256" key="2">
    <source>
        <dbReference type="ARBA" id="ARBA00022448"/>
    </source>
</evidence>
<keyword evidence="5 6" id="KW-0472">Membrane</keyword>
<gene>
    <name evidence="8" type="ordered locus">Sked_00820</name>
</gene>
<keyword evidence="2" id="KW-0813">Transport</keyword>
<keyword evidence="9" id="KW-1185">Reference proteome</keyword>
<feature type="transmembrane region" description="Helical" evidence="6">
    <location>
        <begin position="75"/>
        <end position="94"/>
    </location>
</feature>
<dbReference type="GO" id="GO:0005315">
    <property type="term" value="F:phosphate transmembrane transporter activity"/>
    <property type="evidence" value="ECO:0007669"/>
    <property type="project" value="InterPro"/>
</dbReference>
<evidence type="ECO:0000313" key="8">
    <source>
        <dbReference type="EMBL" id="ACZ20055.1"/>
    </source>
</evidence>
<proteinExistence type="predicted"/>
<accession>D1BI81</accession>
<feature type="transmembrane region" description="Helical" evidence="6">
    <location>
        <begin position="203"/>
        <end position="222"/>
    </location>
</feature>
<dbReference type="STRING" id="446469.Sked_00820"/>
<organism evidence="8 9">
    <name type="scientific">Sanguibacter keddieii (strain ATCC 51767 / DSM 10542 / NCFB 3025 / ST-74)</name>
    <dbReference type="NCBI Taxonomy" id="446469"/>
    <lineage>
        <taxon>Bacteria</taxon>
        <taxon>Bacillati</taxon>
        <taxon>Actinomycetota</taxon>
        <taxon>Actinomycetes</taxon>
        <taxon>Micrococcales</taxon>
        <taxon>Sanguibacteraceae</taxon>
        <taxon>Sanguibacter</taxon>
    </lineage>
</organism>
<dbReference type="HOGENOM" id="CLU_015355_2_0_11"/>
<feature type="signal peptide" evidence="7">
    <location>
        <begin position="1"/>
        <end position="20"/>
    </location>
</feature>
<feature type="transmembrane region" description="Helical" evidence="6">
    <location>
        <begin position="100"/>
        <end position="118"/>
    </location>
</feature>
<dbReference type="AlphaFoldDB" id="D1BI81"/>
<feature type="transmembrane region" description="Helical" evidence="6">
    <location>
        <begin position="130"/>
        <end position="148"/>
    </location>
</feature>
<keyword evidence="4 6" id="KW-1133">Transmembrane helix</keyword>
<keyword evidence="3 6" id="KW-0812">Transmembrane</keyword>
<evidence type="ECO:0000256" key="4">
    <source>
        <dbReference type="ARBA" id="ARBA00022989"/>
    </source>
</evidence>
<feature type="transmembrane region" description="Helical" evidence="6">
    <location>
        <begin position="289"/>
        <end position="311"/>
    </location>
</feature>
<dbReference type="Proteomes" id="UP000000322">
    <property type="component" value="Chromosome"/>
</dbReference>
<sequence length="323" mass="32073">MEIALLVAACLLALVYGSNAGATIAATSVLVHGARPWAAVAVLGAALVLAPVVLGTAVATTVAHDLVPSDGGADTGRAVFLGAVVAALVVTTVLSRCRQPTSLTLALVAGIAGAALGAGQEVAWASLLRVLGLIAVAPLAGAALARVLHGATRRWQVPIAALPRWHAVSYCVLCLAFGGNDAQKILAVVAVASAPVAAAVEVVAWQLVVCATLFSAGAALGLSRMERTVNRGVVAAQGLDTVITQTSTAVVMLLSSRAGSPVGMAQTLSGSLVGAGIARGRGKIRWEHVARIALAWVLTVPAAVVVGIGAARLTTVLAGVSDG</sequence>
<evidence type="ECO:0000256" key="1">
    <source>
        <dbReference type="ARBA" id="ARBA00004141"/>
    </source>
</evidence>
<reference evidence="8 9" key="1">
    <citation type="journal article" date="2009" name="Stand. Genomic Sci.">
        <title>Complete genome sequence of Sanguibacter keddieii type strain (ST-74).</title>
        <authorList>
            <person name="Ivanova N."/>
            <person name="Sikorski J."/>
            <person name="Sims D."/>
            <person name="Brettin T."/>
            <person name="Detter J.C."/>
            <person name="Han C."/>
            <person name="Lapidus A."/>
            <person name="Copeland A."/>
            <person name="Glavina Del Rio T."/>
            <person name="Nolan M."/>
            <person name="Chen F."/>
            <person name="Lucas S."/>
            <person name="Tice H."/>
            <person name="Cheng J.F."/>
            <person name="Bruce D."/>
            <person name="Goodwin L."/>
            <person name="Pitluck S."/>
            <person name="Pati A."/>
            <person name="Mavromatis K."/>
            <person name="Chen A."/>
            <person name="Palaniappan K."/>
            <person name="D'haeseleer P."/>
            <person name="Chain P."/>
            <person name="Bristow J."/>
            <person name="Eisen J.A."/>
            <person name="Markowitz V."/>
            <person name="Hugenholtz P."/>
            <person name="Goker M."/>
            <person name="Pukall R."/>
            <person name="Klenk H.P."/>
            <person name="Kyrpides N.C."/>
        </authorList>
    </citation>
    <scope>NUCLEOTIDE SEQUENCE [LARGE SCALE GENOMIC DNA]</scope>
    <source>
        <strain evidence="9">ATCC 51767 / DSM 10542 / NCFB 3025 / ST-74</strain>
    </source>
</reference>
<dbReference type="eggNOG" id="COG0306">
    <property type="taxonomic scope" value="Bacteria"/>
</dbReference>
<dbReference type="RefSeq" id="WP_012865124.1">
    <property type="nucleotide sequence ID" value="NC_013521.1"/>
</dbReference>
<evidence type="ECO:0000313" key="9">
    <source>
        <dbReference type="Proteomes" id="UP000000322"/>
    </source>
</evidence>
<evidence type="ECO:0000256" key="5">
    <source>
        <dbReference type="ARBA" id="ARBA00023136"/>
    </source>
</evidence>
<protein>
    <submittedName>
        <fullName evidence="8">Phosphate/sulfate permease</fullName>
    </submittedName>
</protein>
<dbReference type="GO" id="GO:0035435">
    <property type="term" value="P:phosphate ion transmembrane transport"/>
    <property type="evidence" value="ECO:0007669"/>
    <property type="project" value="TreeGrafter"/>
</dbReference>
<feature type="transmembrane region" description="Helical" evidence="6">
    <location>
        <begin position="36"/>
        <end position="63"/>
    </location>
</feature>
<dbReference type="GO" id="GO:0016020">
    <property type="term" value="C:membrane"/>
    <property type="evidence" value="ECO:0007669"/>
    <property type="project" value="UniProtKB-SubCell"/>
</dbReference>
<dbReference type="Pfam" id="PF01384">
    <property type="entry name" value="PHO4"/>
    <property type="match status" value="2"/>
</dbReference>
<evidence type="ECO:0000256" key="6">
    <source>
        <dbReference type="SAM" id="Phobius"/>
    </source>
</evidence>
<name>D1BI81_SANKS</name>